<dbReference type="Gene3D" id="2.60.40.1120">
    <property type="entry name" value="Carboxypeptidase-like, regulatory domain"/>
    <property type="match status" value="1"/>
</dbReference>
<name>A0ABX3P213_9BACT</name>
<dbReference type="SUPFAM" id="SSF49464">
    <property type="entry name" value="Carboxypeptidase regulatory domain-like"/>
    <property type="match status" value="1"/>
</dbReference>
<evidence type="ECO:0000313" key="5">
    <source>
        <dbReference type="Proteomes" id="UP000192277"/>
    </source>
</evidence>
<proteinExistence type="inferred from homology"/>
<dbReference type="Gene3D" id="2.170.130.10">
    <property type="entry name" value="TonB-dependent receptor, plug domain"/>
    <property type="match status" value="1"/>
</dbReference>
<dbReference type="SUPFAM" id="SSF56935">
    <property type="entry name" value="Porins"/>
    <property type="match status" value="1"/>
</dbReference>
<dbReference type="InterPro" id="IPR039426">
    <property type="entry name" value="TonB-dep_rcpt-like"/>
</dbReference>
<dbReference type="InterPro" id="IPR023996">
    <property type="entry name" value="TonB-dep_OMP_SusC/RagA"/>
</dbReference>
<dbReference type="Pfam" id="PF13715">
    <property type="entry name" value="CarbopepD_reg_2"/>
    <property type="match status" value="1"/>
</dbReference>
<dbReference type="InterPro" id="IPR037066">
    <property type="entry name" value="Plug_dom_sf"/>
</dbReference>
<dbReference type="InterPro" id="IPR023997">
    <property type="entry name" value="TonB-dep_OMP_SusC/RagA_CS"/>
</dbReference>
<keyword evidence="1" id="KW-0998">Cell outer membrane</keyword>
<keyword evidence="1" id="KW-0813">Transport</keyword>
<gene>
    <name evidence="4" type="ORF">A4D02_23000</name>
</gene>
<keyword evidence="5" id="KW-1185">Reference proteome</keyword>
<dbReference type="NCBIfam" id="TIGR04057">
    <property type="entry name" value="SusC_RagA_signa"/>
    <property type="match status" value="1"/>
</dbReference>
<reference evidence="4 5" key="1">
    <citation type="submission" date="2016-04" db="EMBL/GenBank/DDBJ databases">
        <authorList>
            <person name="Chen L."/>
            <person name="Zhuang W."/>
            <person name="Wang G."/>
        </authorList>
    </citation>
    <scope>NUCLEOTIDE SEQUENCE [LARGE SCALE GENOMIC DNA]</scope>
    <source>
        <strain evidence="5">GR20</strain>
    </source>
</reference>
<comment type="subcellular location">
    <subcellularLocation>
        <location evidence="1">Cell outer membrane</location>
        <topology evidence="1">Multi-pass membrane protein</topology>
    </subcellularLocation>
</comment>
<feature type="domain" description="TonB-dependent receptor plug" evidence="3">
    <location>
        <begin position="124"/>
        <end position="233"/>
    </location>
</feature>
<dbReference type="Proteomes" id="UP000192277">
    <property type="component" value="Unassembled WGS sequence"/>
</dbReference>
<accession>A0ABX3P213</accession>
<dbReference type="InterPro" id="IPR012910">
    <property type="entry name" value="Plug_dom"/>
</dbReference>
<comment type="caution">
    <text evidence="4">The sequence shown here is derived from an EMBL/GenBank/DDBJ whole genome shotgun (WGS) entry which is preliminary data.</text>
</comment>
<evidence type="ECO:0000259" key="3">
    <source>
        <dbReference type="Pfam" id="PF07715"/>
    </source>
</evidence>
<feature type="chain" id="PRO_5045736478" evidence="2">
    <location>
        <begin position="26"/>
        <end position="1102"/>
    </location>
</feature>
<dbReference type="PROSITE" id="PS00018">
    <property type="entry name" value="EF_HAND_1"/>
    <property type="match status" value="1"/>
</dbReference>
<dbReference type="EMBL" id="LWBO01000003">
    <property type="protein sequence ID" value="OQP53261.1"/>
    <property type="molecule type" value="Genomic_DNA"/>
</dbReference>
<feature type="signal peptide" evidence="2">
    <location>
        <begin position="1"/>
        <end position="25"/>
    </location>
</feature>
<comment type="similarity">
    <text evidence="1">Belongs to the TonB-dependent receptor family.</text>
</comment>
<protein>
    <submittedName>
        <fullName evidence="4">SusC/RagA family TonB-linked outer membrane protein</fullName>
    </submittedName>
</protein>
<sequence>MNKRQLLCRLLLFFLAIVIQQVAIGQTRKISGAVKDEKGNPIAGASVETTKTPGNTILGTVTDAEGKFSLTIDASCKVLRITSLSYTSNEITIGSKTVFSVSMQKSDAANLSDVIVVAYGQQKKASVTAAISTVSGKDLVQSPVANISNGLAGRLPGLTSIQTSGKPGSDASNLYIRGVGTYAGGTATNPLIMVDGVVRDSYNEIDPNEVETISILKDASATAVFGVRGANGVILITTKRGKEGNTKVSATVQTAANQFTRLPKYVNSYQYATLRNEQIFETYWQQHANDPDVLNQADGWSKFVDKRNTGYAPQYSDNDLKYYQNAHTPTLADGSKNPYYDPYFHPDQNWQDQIYKNHAPQTQANVNATGGTKGVKYFLSAGYLTQGGMFNTSYMPFSKEMDYRKNRYNVRGNFDFDVNDNFKIAVNIGTQFVQITGMDNDGYNYEKNLMWTNPMGSPGFIDNKFTFIWGNTAEQFNPLYSLAMRNKYNVNEQSTLNSSLNLIHKLDFITKGLTVNAKGAYDSWFSSTSEGQSFPVYWTVRPNPNGDNLNPIWVQMNNEAPSTRKANYYKGKWRTWYAEFALNYNRTFGDHAVTALAMVNVSKKFDPSLQYNLPHAYQGLVSRLTYAYKSKYLAEMDLGYNGSENFPEGLRFDYFPAVSAGWIASKEDFFPQNNIVSFLKVRGSYGKVGNDQIQGNRYLYLPDVWAYNDSVIRGYYFGQAGSNRNVVRAAYESRIGNPNVTWETSAKANIGFEATLFREKVSITYDHYTENRTKILSQRGTVPGIVAATLPFANIGKVKNWGNELEITYRDRASKNFTYWIKGNVSNNKNKIEFRDEAIVPGLEYQAQTGKPINQSLLLQANGLYTSWAELYEVDGNNNPILSKPRAAMGPDGKPYLNAAGQTVYQKDLSFGNVPLQPGDVKILDINHDGVIDNKDYMRSGYTNIPRVTYGISFGFGYKGFDMSILLQGATGVEANPMPSTDLHFNGTTEALFEVDWNRFTPERYAAGDKINFPIAAYNRQAYQNTYFHVNSSYLRLKNAEIGYTFQRGMLDKVGIGSVRVYANGFNLYTWNKNKIWGDPENMGVMGYGLTRTFNAGINVGF</sequence>
<dbReference type="NCBIfam" id="TIGR04056">
    <property type="entry name" value="OMP_RagA_SusC"/>
    <property type="match status" value="1"/>
</dbReference>
<keyword evidence="2" id="KW-0732">Signal</keyword>
<dbReference type="RefSeq" id="WP_014218196.1">
    <property type="nucleotide sequence ID" value="NZ_LWBO01000003.1"/>
</dbReference>
<keyword evidence="1" id="KW-1134">Transmembrane beta strand</keyword>
<keyword evidence="1" id="KW-0472">Membrane</keyword>
<dbReference type="InterPro" id="IPR018247">
    <property type="entry name" value="EF_Hand_1_Ca_BS"/>
</dbReference>
<evidence type="ECO:0000256" key="2">
    <source>
        <dbReference type="SAM" id="SignalP"/>
    </source>
</evidence>
<dbReference type="InterPro" id="IPR008969">
    <property type="entry name" value="CarboxyPept-like_regulatory"/>
</dbReference>
<evidence type="ECO:0000313" key="4">
    <source>
        <dbReference type="EMBL" id="OQP53261.1"/>
    </source>
</evidence>
<dbReference type="PROSITE" id="PS52016">
    <property type="entry name" value="TONB_DEPENDENT_REC_3"/>
    <property type="match status" value="1"/>
</dbReference>
<dbReference type="Pfam" id="PF07715">
    <property type="entry name" value="Plug"/>
    <property type="match status" value="1"/>
</dbReference>
<evidence type="ECO:0000256" key="1">
    <source>
        <dbReference type="PROSITE-ProRule" id="PRU01360"/>
    </source>
</evidence>
<keyword evidence="1" id="KW-0812">Transmembrane</keyword>
<organism evidence="4 5">
    <name type="scientific">Niastella koreensis</name>
    <dbReference type="NCBI Taxonomy" id="354356"/>
    <lineage>
        <taxon>Bacteria</taxon>
        <taxon>Pseudomonadati</taxon>
        <taxon>Bacteroidota</taxon>
        <taxon>Chitinophagia</taxon>
        <taxon>Chitinophagales</taxon>
        <taxon>Chitinophagaceae</taxon>
        <taxon>Niastella</taxon>
    </lineage>
</organism>